<evidence type="ECO:0000256" key="12">
    <source>
        <dbReference type="ARBA" id="ARBA00023128"/>
    </source>
</evidence>
<feature type="binding site" evidence="18">
    <location>
        <position position="107"/>
    </location>
    <ligand>
        <name>FAD</name>
        <dbReference type="ChEBI" id="CHEBI:57692"/>
    </ligand>
</feature>
<dbReference type="FunCoup" id="A0A3N4KSM8">
    <property type="interactions" value="313"/>
</dbReference>
<evidence type="ECO:0000256" key="16">
    <source>
        <dbReference type="ARBA" id="ARBA00041256"/>
    </source>
</evidence>
<dbReference type="Proteomes" id="UP000277580">
    <property type="component" value="Unassembled WGS sequence"/>
</dbReference>
<dbReference type="InterPro" id="IPR001709">
    <property type="entry name" value="Flavoprot_Pyr_Nucl_cyt_Rdtase"/>
</dbReference>
<evidence type="ECO:0000256" key="15">
    <source>
        <dbReference type="ARBA" id="ARBA00039435"/>
    </source>
</evidence>
<evidence type="ECO:0000256" key="8">
    <source>
        <dbReference type="ARBA" id="ARBA00022827"/>
    </source>
</evidence>
<feature type="binding site" evidence="18">
    <location>
        <position position="124"/>
    </location>
    <ligand>
        <name>FAD</name>
        <dbReference type="ChEBI" id="CHEBI:57692"/>
    </ligand>
</feature>
<evidence type="ECO:0000256" key="1">
    <source>
        <dbReference type="ARBA" id="ARBA00001974"/>
    </source>
</evidence>
<feature type="binding site" evidence="18">
    <location>
        <position position="132"/>
    </location>
    <ligand>
        <name>FAD</name>
        <dbReference type="ChEBI" id="CHEBI:57692"/>
    </ligand>
</feature>
<comment type="catalytic activity">
    <reaction evidence="17">
        <text>2 Fe(III)-[cytochrome b5] + NADH = 2 Fe(II)-[cytochrome b5] + NAD(+) + H(+)</text>
        <dbReference type="Rhea" id="RHEA:46680"/>
        <dbReference type="Rhea" id="RHEA-COMP:10438"/>
        <dbReference type="Rhea" id="RHEA-COMP:10439"/>
        <dbReference type="ChEBI" id="CHEBI:15378"/>
        <dbReference type="ChEBI" id="CHEBI:29033"/>
        <dbReference type="ChEBI" id="CHEBI:29034"/>
        <dbReference type="ChEBI" id="CHEBI:57540"/>
        <dbReference type="ChEBI" id="CHEBI:57945"/>
        <dbReference type="EC" id="1.6.2.2"/>
    </reaction>
</comment>
<keyword evidence="21" id="KW-1185">Reference proteome</keyword>
<evidence type="ECO:0000256" key="18">
    <source>
        <dbReference type="PIRSR" id="PIRSR601834-1"/>
    </source>
</evidence>
<evidence type="ECO:0000313" key="21">
    <source>
        <dbReference type="Proteomes" id="UP000277580"/>
    </source>
</evidence>
<dbReference type="EMBL" id="ML119122">
    <property type="protein sequence ID" value="RPB13604.1"/>
    <property type="molecule type" value="Genomic_DNA"/>
</dbReference>
<sequence>TPKPSSSSTPLTLGALVAAASAAGYYYYSTNLAAPAAAPLPPAIATLTGDGAWVDLPLISTEYLSPTTKLLRFALPSDNHVSGLHVASAILTKYKGPSDAKPTIRPYTPINDEDVRGHMDLLVKRYEGGPMSTHLHDMAPDQRLSVKGPIPKYEWAPNKHEHVVMIAGGTGITPMWQLIRAIFKNPEDKTRVTLVFGNRSEDEILLRKELAELENTYPQRFKAFYLLDKAPEGEKWAKQGYVDKPLLKTVLPEPGSGNNKIFVCGPPGLYKAVSGGKKSPSDQGELTGILKELGYSKDDVYKF</sequence>
<name>A0A3N4KSM8_9PEZI</name>
<evidence type="ECO:0000313" key="20">
    <source>
        <dbReference type="EMBL" id="RPB13604.1"/>
    </source>
</evidence>
<dbReference type="PRINTS" id="PR00406">
    <property type="entry name" value="CYTB5RDTASE"/>
</dbReference>
<keyword evidence="9" id="KW-1133">Transmembrane helix</keyword>
<feature type="domain" description="FAD-binding FR-type" evidence="19">
    <location>
        <begin position="51"/>
        <end position="156"/>
    </location>
</feature>
<dbReference type="OrthoDB" id="432685at2759"/>
<evidence type="ECO:0000256" key="4">
    <source>
        <dbReference type="ARBA" id="ARBA00012011"/>
    </source>
</evidence>
<evidence type="ECO:0000256" key="2">
    <source>
        <dbReference type="ARBA" id="ARBA00004572"/>
    </source>
</evidence>
<feature type="non-terminal residue" evidence="20">
    <location>
        <position position="1"/>
    </location>
</feature>
<dbReference type="InParanoid" id="A0A3N4KSM8"/>
<dbReference type="InterPro" id="IPR017938">
    <property type="entry name" value="Riboflavin_synthase-like_b-brl"/>
</dbReference>
<dbReference type="Gene3D" id="3.40.50.80">
    <property type="entry name" value="Nucleotide-binding domain of ferredoxin-NADP reductase (FNR) module"/>
    <property type="match status" value="1"/>
</dbReference>
<dbReference type="InterPro" id="IPR001433">
    <property type="entry name" value="OxRdtase_FAD/NAD-bd"/>
</dbReference>
<dbReference type="PROSITE" id="PS51384">
    <property type="entry name" value="FAD_FR"/>
    <property type="match status" value="1"/>
</dbReference>
<evidence type="ECO:0000256" key="5">
    <source>
        <dbReference type="ARBA" id="ARBA00022630"/>
    </source>
</evidence>
<dbReference type="PANTHER" id="PTHR19370">
    <property type="entry name" value="NADH-CYTOCHROME B5 REDUCTASE"/>
    <property type="match status" value="1"/>
</dbReference>
<feature type="binding site" evidence="18">
    <location>
        <position position="105"/>
    </location>
    <ligand>
        <name>FAD</name>
        <dbReference type="ChEBI" id="CHEBI:57692"/>
    </ligand>
</feature>
<keyword evidence="7" id="KW-1000">Mitochondrion outer membrane</keyword>
<feature type="binding site" evidence="18">
    <location>
        <position position="173"/>
    </location>
    <ligand>
        <name>FAD</name>
        <dbReference type="ChEBI" id="CHEBI:57692"/>
    </ligand>
</feature>
<feature type="binding site" evidence="18">
    <location>
        <position position="131"/>
    </location>
    <ligand>
        <name>FAD</name>
        <dbReference type="ChEBI" id="CHEBI:57692"/>
    </ligand>
</feature>
<dbReference type="Gene3D" id="2.40.30.10">
    <property type="entry name" value="Translation factors"/>
    <property type="match status" value="1"/>
</dbReference>
<dbReference type="PANTHER" id="PTHR19370:SF171">
    <property type="entry name" value="NADH-CYTOCHROME B5 REDUCTASE 2"/>
    <property type="match status" value="1"/>
</dbReference>
<dbReference type="FunFam" id="2.40.30.10:FF:000032">
    <property type="entry name" value="NADH-cytochrome b5 reductase"/>
    <property type="match status" value="1"/>
</dbReference>
<dbReference type="InterPro" id="IPR039261">
    <property type="entry name" value="FNR_nucleotide-bd"/>
</dbReference>
<keyword evidence="10" id="KW-0560">Oxidoreductase</keyword>
<feature type="binding site" evidence="18">
    <location>
        <position position="122"/>
    </location>
    <ligand>
        <name>FAD</name>
        <dbReference type="ChEBI" id="CHEBI:57692"/>
    </ligand>
</feature>
<dbReference type="STRING" id="1392247.A0A3N4KSM8"/>
<keyword evidence="13" id="KW-0472">Membrane</keyword>
<gene>
    <name evidence="20" type="ORF">P167DRAFT_534947</name>
</gene>
<dbReference type="Pfam" id="PF00970">
    <property type="entry name" value="FAD_binding_6"/>
    <property type="match status" value="1"/>
</dbReference>
<dbReference type="SUPFAM" id="SSF63380">
    <property type="entry name" value="Riboflavin synthase domain-like"/>
    <property type="match status" value="1"/>
</dbReference>
<evidence type="ECO:0000256" key="7">
    <source>
        <dbReference type="ARBA" id="ARBA00022787"/>
    </source>
</evidence>
<dbReference type="FunFam" id="3.40.50.80:FF:000009">
    <property type="entry name" value="NADH-cytochrome b5 reductase"/>
    <property type="match status" value="1"/>
</dbReference>
<dbReference type="GO" id="GO:0005741">
    <property type="term" value="C:mitochondrial outer membrane"/>
    <property type="evidence" value="ECO:0007669"/>
    <property type="project" value="UniProtKB-SubCell"/>
</dbReference>
<dbReference type="InterPro" id="IPR008333">
    <property type="entry name" value="Cbr1-like_FAD-bd_dom"/>
</dbReference>
<keyword evidence="6" id="KW-0812">Transmembrane</keyword>
<dbReference type="GO" id="GO:0006696">
    <property type="term" value="P:ergosterol biosynthetic process"/>
    <property type="evidence" value="ECO:0007669"/>
    <property type="project" value="TreeGrafter"/>
</dbReference>
<dbReference type="Pfam" id="PF00175">
    <property type="entry name" value="NAD_binding_1"/>
    <property type="match status" value="1"/>
</dbReference>
<evidence type="ECO:0000256" key="9">
    <source>
        <dbReference type="ARBA" id="ARBA00022989"/>
    </source>
</evidence>
<evidence type="ECO:0000256" key="17">
    <source>
        <dbReference type="ARBA" id="ARBA00047682"/>
    </source>
</evidence>
<reference evidence="20 21" key="1">
    <citation type="journal article" date="2018" name="Nat. Ecol. Evol.">
        <title>Pezizomycetes genomes reveal the molecular basis of ectomycorrhizal truffle lifestyle.</title>
        <authorList>
            <person name="Murat C."/>
            <person name="Payen T."/>
            <person name="Noel B."/>
            <person name="Kuo A."/>
            <person name="Morin E."/>
            <person name="Chen J."/>
            <person name="Kohler A."/>
            <person name="Krizsan K."/>
            <person name="Balestrini R."/>
            <person name="Da Silva C."/>
            <person name="Montanini B."/>
            <person name="Hainaut M."/>
            <person name="Levati E."/>
            <person name="Barry K.W."/>
            <person name="Belfiori B."/>
            <person name="Cichocki N."/>
            <person name="Clum A."/>
            <person name="Dockter R.B."/>
            <person name="Fauchery L."/>
            <person name="Guy J."/>
            <person name="Iotti M."/>
            <person name="Le Tacon F."/>
            <person name="Lindquist E.A."/>
            <person name="Lipzen A."/>
            <person name="Malagnac F."/>
            <person name="Mello A."/>
            <person name="Molinier V."/>
            <person name="Miyauchi S."/>
            <person name="Poulain J."/>
            <person name="Riccioni C."/>
            <person name="Rubini A."/>
            <person name="Sitrit Y."/>
            <person name="Splivallo R."/>
            <person name="Traeger S."/>
            <person name="Wang M."/>
            <person name="Zifcakova L."/>
            <person name="Wipf D."/>
            <person name="Zambonelli A."/>
            <person name="Paolocci F."/>
            <person name="Nowrousian M."/>
            <person name="Ottonello S."/>
            <person name="Baldrian P."/>
            <person name="Spatafora J.W."/>
            <person name="Henrissat B."/>
            <person name="Nagy L.G."/>
            <person name="Aury J.M."/>
            <person name="Wincker P."/>
            <person name="Grigoriev I.V."/>
            <person name="Bonfante P."/>
            <person name="Martin F.M."/>
        </authorList>
    </citation>
    <scope>NUCLEOTIDE SEQUENCE [LARGE SCALE GENOMIC DNA]</scope>
    <source>
        <strain evidence="20 21">CCBAS932</strain>
    </source>
</reference>
<dbReference type="GO" id="GO:0090524">
    <property type="term" value="F:cytochrome-b5 reductase activity, acting on NADH"/>
    <property type="evidence" value="ECO:0007669"/>
    <property type="project" value="UniProtKB-EC"/>
</dbReference>
<organism evidence="20 21">
    <name type="scientific">Morchella conica CCBAS932</name>
    <dbReference type="NCBI Taxonomy" id="1392247"/>
    <lineage>
        <taxon>Eukaryota</taxon>
        <taxon>Fungi</taxon>
        <taxon>Dikarya</taxon>
        <taxon>Ascomycota</taxon>
        <taxon>Pezizomycotina</taxon>
        <taxon>Pezizomycetes</taxon>
        <taxon>Pezizales</taxon>
        <taxon>Morchellaceae</taxon>
        <taxon>Morchella</taxon>
    </lineage>
</organism>
<dbReference type="EC" id="1.6.2.2" evidence="4"/>
<feature type="binding site" evidence="18">
    <location>
        <position position="106"/>
    </location>
    <ligand>
        <name>FAD</name>
        <dbReference type="ChEBI" id="CHEBI:57692"/>
    </ligand>
</feature>
<dbReference type="CDD" id="cd06183">
    <property type="entry name" value="cyt_b5_reduct_like"/>
    <property type="match status" value="1"/>
</dbReference>
<comment type="function">
    <text evidence="14">May mediate the reduction of outer membrane cytochrome b5.</text>
</comment>
<evidence type="ECO:0000256" key="3">
    <source>
        <dbReference type="ARBA" id="ARBA00006105"/>
    </source>
</evidence>
<comment type="subcellular location">
    <subcellularLocation>
        <location evidence="2">Mitochondrion outer membrane</location>
        <topology evidence="2">Single-pass membrane protein</topology>
    </subcellularLocation>
</comment>
<accession>A0A3N4KSM8</accession>
<keyword evidence="5 18" id="KW-0285">Flavoprotein</keyword>
<comment type="similarity">
    <text evidence="3">Belongs to the flavoprotein pyridine nucleotide cytochrome reductase family.</text>
</comment>
<keyword evidence="11" id="KW-0520">NAD</keyword>
<evidence type="ECO:0000256" key="6">
    <source>
        <dbReference type="ARBA" id="ARBA00022692"/>
    </source>
</evidence>
<keyword evidence="12" id="KW-0496">Mitochondrion</keyword>
<dbReference type="AlphaFoldDB" id="A0A3N4KSM8"/>
<proteinExistence type="inferred from homology"/>
<dbReference type="InterPro" id="IPR017927">
    <property type="entry name" value="FAD-bd_FR_type"/>
</dbReference>
<comment type="cofactor">
    <cofactor evidence="1 18">
        <name>FAD</name>
        <dbReference type="ChEBI" id="CHEBI:57692"/>
    </cofactor>
</comment>
<keyword evidence="8 18" id="KW-0274">FAD</keyword>
<dbReference type="InterPro" id="IPR001834">
    <property type="entry name" value="CBR-like"/>
</dbReference>
<evidence type="ECO:0000256" key="11">
    <source>
        <dbReference type="ARBA" id="ARBA00023027"/>
    </source>
</evidence>
<evidence type="ECO:0000256" key="13">
    <source>
        <dbReference type="ARBA" id="ARBA00023136"/>
    </source>
</evidence>
<evidence type="ECO:0000256" key="14">
    <source>
        <dbReference type="ARBA" id="ARBA00037464"/>
    </source>
</evidence>
<evidence type="ECO:0000256" key="10">
    <source>
        <dbReference type="ARBA" id="ARBA00023002"/>
    </source>
</evidence>
<dbReference type="PRINTS" id="PR00371">
    <property type="entry name" value="FPNCR"/>
</dbReference>
<protein>
    <recommendedName>
        <fullName evidence="15">NADH-cytochrome b5 reductase 2</fullName>
        <ecNumber evidence="4">1.6.2.2</ecNumber>
    </recommendedName>
    <alternativeName>
        <fullName evidence="16">Mitochondrial cytochrome b reductase</fullName>
    </alternativeName>
</protein>
<evidence type="ECO:0000259" key="19">
    <source>
        <dbReference type="PROSITE" id="PS51384"/>
    </source>
</evidence>
<dbReference type="SUPFAM" id="SSF52343">
    <property type="entry name" value="Ferredoxin reductase-like, C-terminal NADP-linked domain"/>
    <property type="match status" value="1"/>
</dbReference>